<evidence type="ECO:0000256" key="1">
    <source>
        <dbReference type="SAM" id="MobiDB-lite"/>
    </source>
</evidence>
<keyword evidence="2" id="KW-1133">Transmembrane helix</keyword>
<proteinExistence type="predicted"/>
<name>A0AAV9GDB2_9PEZI</name>
<feature type="transmembrane region" description="Helical" evidence="2">
    <location>
        <begin position="229"/>
        <end position="250"/>
    </location>
</feature>
<reference evidence="4" key="2">
    <citation type="submission" date="2023-05" db="EMBL/GenBank/DDBJ databases">
        <authorList>
            <consortium name="Lawrence Berkeley National Laboratory"/>
            <person name="Steindorff A."/>
            <person name="Hensen N."/>
            <person name="Bonometti L."/>
            <person name="Westerberg I."/>
            <person name="Brannstrom I.O."/>
            <person name="Guillou S."/>
            <person name="Cros-Aarteil S."/>
            <person name="Calhoun S."/>
            <person name="Haridas S."/>
            <person name="Kuo A."/>
            <person name="Mondo S."/>
            <person name="Pangilinan J."/>
            <person name="Riley R."/>
            <person name="Labutti K."/>
            <person name="Andreopoulos B."/>
            <person name="Lipzen A."/>
            <person name="Chen C."/>
            <person name="Yanf M."/>
            <person name="Daum C."/>
            <person name="Ng V."/>
            <person name="Clum A."/>
            <person name="Ohm R."/>
            <person name="Martin F."/>
            <person name="Silar P."/>
            <person name="Natvig D."/>
            <person name="Lalanne C."/>
            <person name="Gautier V."/>
            <person name="Ament-Velasquez S.L."/>
            <person name="Kruys A."/>
            <person name="Hutchinson M.I."/>
            <person name="Powell A.J."/>
            <person name="Barry K."/>
            <person name="Miller A.N."/>
            <person name="Grigoriev I.V."/>
            <person name="Debuchy R."/>
            <person name="Gladieux P."/>
            <person name="Thoren M.H."/>
            <person name="Johannesson H."/>
        </authorList>
    </citation>
    <scope>NUCLEOTIDE SEQUENCE</scope>
    <source>
        <strain evidence="4">PSN243</strain>
    </source>
</reference>
<sequence length="254" mass="28021">MSITSASPAPPAGNPSLPKPDIETTIHSSDPISKVVVDTARKHTFYTNERGMRFNLVALHRMNMHYLRKRLIDEAATIFKNGVMDDENSKTLTLLMRDYCTAVRDRECMRDLAYRDWNNNPFHLKAEREMERGLLEHLGAQGIEPEQEILGDDAGFAPKLPGGPWDYPSAQRSRKERYALTVLGSLIIIVPMVIMSYVPGQTASIATVVSCTMFFAVATAYFSPTKPPLELMIATAAYAAVLVVFVGASVPGAS</sequence>
<dbReference type="AlphaFoldDB" id="A0AAV9GDB2"/>
<comment type="caution">
    <text evidence="4">The sequence shown here is derived from an EMBL/GenBank/DDBJ whole genome shotgun (WGS) entry which is preliminary data.</text>
</comment>
<evidence type="ECO:0000256" key="2">
    <source>
        <dbReference type="SAM" id="Phobius"/>
    </source>
</evidence>
<reference evidence="4" key="1">
    <citation type="journal article" date="2023" name="Mol. Phylogenet. Evol.">
        <title>Genome-scale phylogeny and comparative genomics of the fungal order Sordariales.</title>
        <authorList>
            <person name="Hensen N."/>
            <person name="Bonometti L."/>
            <person name="Westerberg I."/>
            <person name="Brannstrom I.O."/>
            <person name="Guillou S."/>
            <person name="Cros-Aarteil S."/>
            <person name="Calhoun S."/>
            <person name="Haridas S."/>
            <person name="Kuo A."/>
            <person name="Mondo S."/>
            <person name="Pangilinan J."/>
            <person name="Riley R."/>
            <person name="LaButti K."/>
            <person name="Andreopoulos B."/>
            <person name="Lipzen A."/>
            <person name="Chen C."/>
            <person name="Yan M."/>
            <person name="Daum C."/>
            <person name="Ng V."/>
            <person name="Clum A."/>
            <person name="Steindorff A."/>
            <person name="Ohm R.A."/>
            <person name="Martin F."/>
            <person name="Silar P."/>
            <person name="Natvig D.O."/>
            <person name="Lalanne C."/>
            <person name="Gautier V."/>
            <person name="Ament-Velasquez S.L."/>
            <person name="Kruys A."/>
            <person name="Hutchinson M.I."/>
            <person name="Powell A.J."/>
            <person name="Barry K."/>
            <person name="Miller A.N."/>
            <person name="Grigoriev I.V."/>
            <person name="Debuchy R."/>
            <person name="Gladieux P."/>
            <person name="Hiltunen Thoren M."/>
            <person name="Johannesson H."/>
        </authorList>
    </citation>
    <scope>NUCLEOTIDE SEQUENCE</scope>
    <source>
        <strain evidence="4">PSN243</strain>
    </source>
</reference>
<feature type="domain" description="DUF6594" evidence="3">
    <location>
        <begin position="137"/>
        <end position="243"/>
    </location>
</feature>
<gene>
    <name evidence="4" type="ORF">QBC34DRAFT_412441</name>
</gene>
<evidence type="ECO:0000259" key="3">
    <source>
        <dbReference type="Pfam" id="PF20237"/>
    </source>
</evidence>
<evidence type="ECO:0000313" key="4">
    <source>
        <dbReference type="EMBL" id="KAK4445905.1"/>
    </source>
</evidence>
<dbReference type="InterPro" id="IPR046529">
    <property type="entry name" value="DUF6594"/>
</dbReference>
<accession>A0AAV9GDB2</accession>
<dbReference type="EMBL" id="MU865961">
    <property type="protein sequence ID" value="KAK4445905.1"/>
    <property type="molecule type" value="Genomic_DNA"/>
</dbReference>
<feature type="region of interest" description="Disordered" evidence="1">
    <location>
        <begin position="1"/>
        <end position="23"/>
    </location>
</feature>
<feature type="transmembrane region" description="Helical" evidence="2">
    <location>
        <begin position="178"/>
        <end position="198"/>
    </location>
</feature>
<dbReference type="Pfam" id="PF20237">
    <property type="entry name" value="DUF6594"/>
    <property type="match status" value="1"/>
</dbReference>
<evidence type="ECO:0000313" key="5">
    <source>
        <dbReference type="Proteomes" id="UP001321760"/>
    </source>
</evidence>
<organism evidence="4 5">
    <name type="scientific">Podospora aff. communis PSN243</name>
    <dbReference type="NCBI Taxonomy" id="3040156"/>
    <lineage>
        <taxon>Eukaryota</taxon>
        <taxon>Fungi</taxon>
        <taxon>Dikarya</taxon>
        <taxon>Ascomycota</taxon>
        <taxon>Pezizomycotina</taxon>
        <taxon>Sordariomycetes</taxon>
        <taxon>Sordariomycetidae</taxon>
        <taxon>Sordariales</taxon>
        <taxon>Podosporaceae</taxon>
        <taxon>Podospora</taxon>
    </lineage>
</organism>
<feature type="transmembrane region" description="Helical" evidence="2">
    <location>
        <begin position="204"/>
        <end position="222"/>
    </location>
</feature>
<keyword evidence="2" id="KW-0472">Membrane</keyword>
<protein>
    <recommendedName>
        <fullName evidence="3">DUF6594 domain-containing protein</fullName>
    </recommendedName>
</protein>
<keyword evidence="2" id="KW-0812">Transmembrane</keyword>
<keyword evidence="5" id="KW-1185">Reference proteome</keyword>
<dbReference type="Proteomes" id="UP001321760">
    <property type="component" value="Unassembled WGS sequence"/>
</dbReference>